<proteinExistence type="predicted"/>
<dbReference type="PANTHER" id="PTHR42718">
    <property type="entry name" value="MAJOR FACILITATOR SUPERFAMILY MULTIDRUG TRANSPORTER MFSC"/>
    <property type="match status" value="1"/>
</dbReference>
<evidence type="ECO:0000256" key="5">
    <source>
        <dbReference type="ARBA" id="ARBA00022989"/>
    </source>
</evidence>
<feature type="transmembrane region" description="Helical" evidence="7">
    <location>
        <begin position="88"/>
        <end position="107"/>
    </location>
</feature>
<comment type="subcellular location">
    <subcellularLocation>
        <location evidence="1">Cell membrane</location>
        <topology evidence="1">Multi-pass membrane protein</topology>
    </subcellularLocation>
</comment>
<keyword evidence="6 7" id="KW-0472">Membrane</keyword>
<keyword evidence="2" id="KW-0813">Transport</keyword>
<name>A0ABT7XTQ4_9NEIS</name>
<evidence type="ECO:0000313" key="8">
    <source>
        <dbReference type="EMBL" id="MDN0077179.1"/>
    </source>
</evidence>
<evidence type="ECO:0000256" key="7">
    <source>
        <dbReference type="SAM" id="Phobius"/>
    </source>
</evidence>
<feature type="transmembrane region" description="Helical" evidence="7">
    <location>
        <begin position="185"/>
        <end position="203"/>
    </location>
</feature>
<keyword evidence="9" id="KW-1185">Reference proteome</keyword>
<keyword evidence="5 7" id="KW-1133">Transmembrane helix</keyword>
<reference evidence="8" key="1">
    <citation type="submission" date="2023-06" db="EMBL/GenBank/DDBJ databases">
        <authorList>
            <person name="Zhang S."/>
        </authorList>
    </citation>
    <scope>NUCLEOTIDE SEQUENCE</scope>
    <source>
        <strain evidence="8">SG2303</strain>
    </source>
</reference>
<dbReference type="Proteomes" id="UP001168540">
    <property type="component" value="Unassembled WGS sequence"/>
</dbReference>
<evidence type="ECO:0000256" key="3">
    <source>
        <dbReference type="ARBA" id="ARBA00022475"/>
    </source>
</evidence>
<evidence type="ECO:0000256" key="1">
    <source>
        <dbReference type="ARBA" id="ARBA00004651"/>
    </source>
</evidence>
<feature type="transmembrane region" description="Helical" evidence="7">
    <location>
        <begin position="151"/>
        <end position="173"/>
    </location>
</feature>
<feature type="transmembrane region" description="Helical" evidence="7">
    <location>
        <begin position="262"/>
        <end position="279"/>
    </location>
</feature>
<evidence type="ECO:0000256" key="6">
    <source>
        <dbReference type="ARBA" id="ARBA00023136"/>
    </source>
</evidence>
<evidence type="ECO:0000313" key="9">
    <source>
        <dbReference type="Proteomes" id="UP001168540"/>
    </source>
</evidence>
<feature type="transmembrane region" description="Helical" evidence="7">
    <location>
        <begin position="119"/>
        <end position="139"/>
    </location>
</feature>
<accession>A0ABT7XTQ4</accession>
<gene>
    <name evidence="8" type="ORF">QU481_20260</name>
</gene>
<dbReference type="EMBL" id="JAUEDK010000056">
    <property type="protein sequence ID" value="MDN0077179.1"/>
    <property type="molecule type" value="Genomic_DNA"/>
</dbReference>
<dbReference type="InterPro" id="IPR036259">
    <property type="entry name" value="MFS_trans_sf"/>
</dbReference>
<dbReference type="RefSeq" id="WP_289831820.1">
    <property type="nucleotide sequence ID" value="NZ_JAUEDK010000056.1"/>
</dbReference>
<evidence type="ECO:0000256" key="4">
    <source>
        <dbReference type="ARBA" id="ARBA00022692"/>
    </source>
</evidence>
<sequence>MLQQARFDFFSHPLRLVLFGLVAFGLFGHFVYSQRRHPTPRLNMRLLGNAMFASGLWFYFMYYLLTTAFSYLFPQFAEHGLGIDLTEVGWLMTFSSLIGVAFSLYFLDIMKKVRRRSTLVLAGFVVFGLACLWATWLPAEVESVDLLPMLLLRSTLTVLIALPLAGMTYIFLQGHEFSHGYRTRYIVRSLSMSFGTTLGTVLLQNRQAQQGVNLAASVNPANHAVTEWLATLQRHFEMAGYTAAESHGAALAVLQRTASQDLFYLLAALGMVAFLIALIQRRLS</sequence>
<comment type="caution">
    <text evidence="8">The sequence shown here is derived from an EMBL/GenBank/DDBJ whole genome shotgun (WGS) entry which is preliminary data.</text>
</comment>
<dbReference type="PANTHER" id="PTHR42718:SF46">
    <property type="entry name" value="BLR6921 PROTEIN"/>
    <property type="match status" value="1"/>
</dbReference>
<evidence type="ECO:0008006" key="10">
    <source>
        <dbReference type="Google" id="ProtNLM"/>
    </source>
</evidence>
<dbReference type="SUPFAM" id="SSF103473">
    <property type="entry name" value="MFS general substrate transporter"/>
    <property type="match status" value="1"/>
</dbReference>
<evidence type="ECO:0000256" key="2">
    <source>
        <dbReference type="ARBA" id="ARBA00022448"/>
    </source>
</evidence>
<keyword evidence="3" id="KW-1003">Cell membrane</keyword>
<dbReference type="Gene3D" id="1.20.1250.20">
    <property type="entry name" value="MFS general substrate transporter like domains"/>
    <property type="match status" value="1"/>
</dbReference>
<feature type="transmembrane region" description="Helical" evidence="7">
    <location>
        <begin position="52"/>
        <end position="73"/>
    </location>
</feature>
<protein>
    <recommendedName>
        <fullName evidence="10">MFS transporter</fullName>
    </recommendedName>
</protein>
<organism evidence="8 9">
    <name type="scientific">Crenobacter oryzisoli</name>
    <dbReference type="NCBI Taxonomy" id="3056844"/>
    <lineage>
        <taxon>Bacteria</taxon>
        <taxon>Pseudomonadati</taxon>
        <taxon>Pseudomonadota</taxon>
        <taxon>Betaproteobacteria</taxon>
        <taxon>Neisseriales</taxon>
        <taxon>Neisseriaceae</taxon>
        <taxon>Crenobacter</taxon>
    </lineage>
</organism>
<feature type="transmembrane region" description="Helical" evidence="7">
    <location>
        <begin position="12"/>
        <end position="32"/>
    </location>
</feature>
<keyword evidence="4 7" id="KW-0812">Transmembrane</keyword>